<feature type="domain" description="Fibronectin type III-like" evidence="14">
    <location>
        <begin position="804"/>
        <end position="872"/>
    </location>
</feature>
<dbReference type="Pfam" id="PF00933">
    <property type="entry name" value="Glyco_hydro_3"/>
    <property type="match status" value="1"/>
</dbReference>
<dbReference type="AlphaFoldDB" id="A0A517LEI6"/>
<dbReference type="Pfam" id="PF01915">
    <property type="entry name" value="Glyco_hydro_3_C"/>
    <property type="match status" value="1"/>
</dbReference>
<reference evidence="15 16" key="1">
    <citation type="submission" date="2019-07" db="EMBL/GenBank/DDBJ databases">
        <title>Finished genome of Venturia effusa.</title>
        <authorList>
            <person name="Young C.A."/>
            <person name="Cox M.P."/>
            <person name="Ganley A.R.D."/>
            <person name="David W.J."/>
        </authorList>
    </citation>
    <scope>NUCLEOTIDE SEQUENCE [LARGE SCALE GENOMIC DNA]</scope>
    <source>
        <strain evidence="16">albino</strain>
    </source>
</reference>
<accession>A0A517LEI6</accession>
<keyword evidence="10 11" id="KW-0624">Polysaccharide degradation</keyword>
<keyword evidence="16" id="KW-1185">Reference proteome</keyword>
<feature type="region of interest" description="Disordered" evidence="12">
    <location>
        <begin position="750"/>
        <end position="778"/>
    </location>
</feature>
<dbReference type="Gene3D" id="2.60.40.10">
    <property type="entry name" value="Immunoglobulins"/>
    <property type="match status" value="1"/>
</dbReference>
<organism evidence="15 16">
    <name type="scientific">Venturia effusa</name>
    <dbReference type="NCBI Taxonomy" id="50376"/>
    <lineage>
        <taxon>Eukaryota</taxon>
        <taxon>Fungi</taxon>
        <taxon>Dikarya</taxon>
        <taxon>Ascomycota</taxon>
        <taxon>Pezizomycotina</taxon>
        <taxon>Dothideomycetes</taxon>
        <taxon>Pleosporomycetidae</taxon>
        <taxon>Venturiales</taxon>
        <taxon>Venturiaceae</taxon>
        <taxon>Venturia</taxon>
    </lineage>
</organism>
<evidence type="ECO:0000313" key="16">
    <source>
        <dbReference type="Proteomes" id="UP000316270"/>
    </source>
</evidence>
<dbReference type="InterPro" id="IPR050288">
    <property type="entry name" value="Cellulose_deg_GH3"/>
</dbReference>
<dbReference type="InterPro" id="IPR036881">
    <property type="entry name" value="Glyco_hydro_3_C_sf"/>
</dbReference>
<evidence type="ECO:0000256" key="13">
    <source>
        <dbReference type="SAM" id="Phobius"/>
    </source>
</evidence>
<dbReference type="FunFam" id="2.60.40.10:FF:001391">
    <property type="entry name" value="Beta-glucosidase"/>
    <property type="match status" value="1"/>
</dbReference>
<dbReference type="InterPro" id="IPR019800">
    <property type="entry name" value="Glyco_hydro_3_AS"/>
</dbReference>
<dbReference type="InterPro" id="IPR017853">
    <property type="entry name" value="GH"/>
</dbReference>
<dbReference type="Gene3D" id="3.40.50.1700">
    <property type="entry name" value="Glycoside hydrolase family 3 C-terminal domain"/>
    <property type="match status" value="1"/>
</dbReference>
<gene>
    <name evidence="15" type="ORF">FKW77_009224</name>
</gene>
<dbReference type="SUPFAM" id="SSF52279">
    <property type="entry name" value="Beta-D-glucan exohydrolase, C-terminal domain"/>
    <property type="match status" value="1"/>
</dbReference>
<keyword evidence="6 11" id="KW-0378">Hydrolase</keyword>
<dbReference type="GO" id="GO:0030245">
    <property type="term" value="P:cellulose catabolic process"/>
    <property type="evidence" value="ECO:0007669"/>
    <property type="project" value="UniProtKB-UniPathway"/>
</dbReference>
<keyword evidence="13" id="KW-0472">Membrane</keyword>
<comment type="similarity">
    <text evidence="3 11">Belongs to the glycosyl hydrolase 3 family.</text>
</comment>
<keyword evidence="13" id="KW-1133">Transmembrane helix</keyword>
<dbReference type="SMART" id="SM01217">
    <property type="entry name" value="Fn3_like"/>
    <property type="match status" value="1"/>
</dbReference>
<dbReference type="PANTHER" id="PTHR42715:SF29">
    <property type="entry name" value="BETA-GLUCOSIDASE A-RELATED"/>
    <property type="match status" value="1"/>
</dbReference>
<comment type="pathway">
    <text evidence="2 11">Glycan metabolism; cellulose degradation.</text>
</comment>
<keyword evidence="9 11" id="KW-0326">Glycosidase</keyword>
<dbReference type="PROSITE" id="PS00775">
    <property type="entry name" value="GLYCOSYL_HYDROL_F3"/>
    <property type="match status" value="1"/>
</dbReference>
<dbReference type="InterPro" id="IPR001764">
    <property type="entry name" value="Glyco_hydro_3_N"/>
</dbReference>
<feature type="transmembrane region" description="Helical" evidence="13">
    <location>
        <begin position="12"/>
        <end position="34"/>
    </location>
</feature>
<evidence type="ECO:0000256" key="1">
    <source>
        <dbReference type="ARBA" id="ARBA00000448"/>
    </source>
</evidence>
<dbReference type="InterPro" id="IPR013783">
    <property type="entry name" value="Ig-like_fold"/>
</dbReference>
<evidence type="ECO:0000256" key="5">
    <source>
        <dbReference type="ARBA" id="ARBA00022729"/>
    </source>
</evidence>
<evidence type="ECO:0000256" key="6">
    <source>
        <dbReference type="ARBA" id="ARBA00022801"/>
    </source>
</evidence>
<proteinExistence type="inferred from homology"/>
<dbReference type="InterPro" id="IPR036962">
    <property type="entry name" value="Glyco_hydro_3_N_sf"/>
</dbReference>
<evidence type="ECO:0000259" key="14">
    <source>
        <dbReference type="SMART" id="SM01217"/>
    </source>
</evidence>
<evidence type="ECO:0000256" key="3">
    <source>
        <dbReference type="ARBA" id="ARBA00005336"/>
    </source>
</evidence>
<dbReference type="GO" id="GO:0008422">
    <property type="term" value="F:beta-glucosidase activity"/>
    <property type="evidence" value="ECO:0007669"/>
    <property type="project" value="UniProtKB-EC"/>
</dbReference>
<evidence type="ECO:0000256" key="10">
    <source>
        <dbReference type="ARBA" id="ARBA00023326"/>
    </source>
</evidence>
<name>A0A517LEI6_9PEZI</name>
<dbReference type="EMBL" id="CP042194">
    <property type="protein sequence ID" value="QDS74050.1"/>
    <property type="molecule type" value="Genomic_DNA"/>
</dbReference>
<comment type="catalytic activity">
    <reaction evidence="1 11">
        <text>Hydrolysis of terminal, non-reducing beta-D-glucosyl residues with release of beta-D-glucose.</text>
        <dbReference type="EC" id="3.2.1.21"/>
    </reaction>
</comment>
<dbReference type="Pfam" id="PF14310">
    <property type="entry name" value="Fn3-like"/>
    <property type="match status" value="1"/>
</dbReference>
<keyword evidence="5" id="KW-0732">Signal</keyword>
<dbReference type="InterPro" id="IPR026891">
    <property type="entry name" value="Fn3-like"/>
</dbReference>
<dbReference type="STRING" id="50376.A0A517LEI6"/>
<keyword evidence="8 11" id="KW-0119">Carbohydrate metabolism</keyword>
<dbReference type="FunFam" id="3.40.50.1700:FF:000003">
    <property type="entry name" value="Probable beta-glucosidase"/>
    <property type="match status" value="1"/>
</dbReference>
<dbReference type="EC" id="3.2.1.21" evidence="4 11"/>
<dbReference type="Proteomes" id="UP000316270">
    <property type="component" value="Chromosome 10"/>
</dbReference>
<keyword evidence="13" id="KW-0812">Transmembrane</keyword>
<evidence type="ECO:0000256" key="8">
    <source>
        <dbReference type="ARBA" id="ARBA00023277"/>
    </source>
</evidence>
<dbReference type="FunFam" id="3.20.20.300:FF:000002">
    <property type="entry name" value="Probable beta-glucosidase"/>
    <property type="match status" value="1"/>
</dbReference>
<evidence type="ECO:0000256" key="2">
    <source>
        <dbReference type="ARBA" id="ARBA00004987"/>
    </source>
</evidence>
<dbReference type="OrthoDB" id="416222at2759"/>
<dbReference type="Gene3D" id="3.20.20.300">
    <property type="entry name" value="Glycoside hydrolase, family 3, N-terminal domain"/>
    <property type="match status" value="1"/>
</dbReference>
<evidence type="ECO:0000313" key="15">
    <source>
        <dbReference type="EMBL" id="QDS74050.1"/>
    </source>
</evidence>
<sequence length="886" mass="95940">MPLTASTLLRKWPCSVLVFLAISSILTAILAPTIRKAKHKKSHIPGAQFGQTSPPYYPSPWMDGSGQWATAYQKAQAFVKQLTLLEKVNLTTGVGWEGEACVGNVGEIPRLNFPSLCMQDSPLGIRFADYASAFPAGGTVAASWDRDVWYQRGHDMGSEHRDKGVDVQLGPVVGPLGRLAEGGRNWEGFSPDPVLSGIAVAHTIKGIQDAGVIACTKHYILNEQEHFRQGPEAAGWGFNISESISSNIDDTTLHELYLWPFADAVRAGTGSIMCSYNQVNNSYACQNSYLLNYLLKGELGFQGFVMSDWAAQHTGVASSLAGLDMSMPGDTAFSTGRSYWGANLTLAVLNGTVPEWRIDDMVTRIMAAYYFVGRDTKRVPTNFNSWSKDTFGYQHPAVSLGYKQINYHIDVRAEHFRNIRDHAAKSTVLLKNTGVLPLTGKEKFTGVFGEDADTSAWGPNGSPDRGSDNGTLAMGWGSGTADFPYLVSPLTAIQNELLKNNRLVQSVTDNWAYTQIAALAGQVDTAIVFVNADAGEGYISVDGNIGDRNNLTVWRNGDTLIQNVTAKCNNTIVVIHSVGPVIVADWAKNPNVTAILYAGLPGEQSGNSLTDILYGHYNPGGKLPFTMGAKREDFGTDLMYTPNNGVNAPQDQFTEGVFIDYRHFDKAGIEPTYEFGFGLSYTTFAYSGLQVQAQSVDTYTPTTGSTSAAPVLGTFSNNTADYLYPNNFTQVGLYIYPYLNSSDAATASQDANYGKDNLPAGSRDGTPQPRIAAGGGPGGNPQLYDVLFTVSATIKNTGKVEGDEVVQVYVSLGGPNDPVRVLRQFDRLTIAAGATATFQADLTRRDVSNWDTKSQNWVISNYTKTVFVGSSSRNLPLSQTLVFADY</sequence>
<protein>
    <recommendedName>
        <fullName evidence="4 11">beta-glucosidase</fullName>
        <ecNumber evidence="4 11">3.2.1.21</ecNumber>
    </recommendedName>
</protein>
<evidence type="ECO:0000256" key="12">
    <source>
        <dbReference type="SAM" id="MobiDB-lite"/>
    </source>
</evidence>
<evidence type="ECO:0000256" key="9">
    <source>
        <dbReference type="ARBA" id="ARBA00023295"/>
    </source>
</evidence>
<dbReference type="InterPro" id="IPR002772">
    <property type="entry name" value="Glyco_hydro_3_C"/>
</dbReference>
<keyword evidence="7" id="KW-0325">Glycoprotein</keyword>
<dbReference type="PANTHER" id="PTHR42715">
    <property type="entry name" value="BETA-GLUCOSIDASE"/>
    <property type="match status" value="1"/>
</dbReference>
<dbReference type="SUPFAM" id="SSF51445">
    <property type="entry name" value="(Trans)glycosidases"/>
    <property type="match status" value="1"/>
</dbReference>
<evidence type="ECO:0000256" key="4">
    <source>
        <dbReference type="ARBA" id="ARBA00012744"/>
    </source>
</evidence>
<dbReference type="UniPathway" id="UPA00696"/>
<evidence type="ECO:0000256" key="11">
    <source>
        <dbReference type="RuleBase" id="RU361161"/>
    </source>
</evidence>
<evidence type="ECO:0000256" key="7">
    <source>
        <dbReference type="ARBA" id="ARBA00023180"/>
    </source>
</evidence>
<dbReference type="PRINTS" id="PR00133">
    <property type="entry name" value="GLHYDRLASE3"/>
</dbReference>